<reference evidence="1 2" key="1">
    <citation type="submission" date="2016-09" db="EMBL/GenBank/DDBJ databases">
        <title>Aspergillus awamori IFM 58123T.</title>
        <authorList>
            <person name="Kusuya Y."/>
            <person name="Shimizu M."/>
            <person name="Takahashi H."/>
            <person name="Yaguchi T."/>
        </authorList>
    </citation>
    <scope>NUCLEOTIDE SEQUENCE [LARGE SCALE GENOMIC DNA]</scope>
    <source>
        <strain evidence="1 2">IFM 58123</strain>
    </source>
</reference>
<keyword evidence="2" id="KW-1185">Reference proteome</keyword>
<dbReference type="Proteomes" id="UP000286921">
    <property type="component" value="Unassembled WGS sequence"/>
</dbReference>
<evidence type="ECO:0008006" key="3">
    <source>
        <dbReference type="Google" id="ProtNLM"/>
    </source>
</evidence>
<organism evidence="1 2">
    <name type="scientific">Aspergillus awamori</name>
    <name type="common">Black koji mold</name>
    <dbReference type="NCBI Taxonomy" id="105351"/>
    <lineage>
        <taxon>Eukaryota</taxon>
        <taxon>Fungi</taxon>
        <taxon>Dikarya</taxon>
        <taxon>Ascomycota</taxon>
        <taxon>Pezizomycotina</taxon>
        <taxon>Eurotiomycetes</taxon>
        <taxon>Eurotiomycetidae</taxon>
        <taxon>Eurotiales</taxon>
        <taxon>Aspergillaceae</taxon>
        <taxon>Aspergillus</taxon>
    </lineage>
</organism>
<evidence type="ECO:0000313" key="2">
    <source>
        <dbReference type="Proteomes" id="UP000286921"/>
    </source>
</evidence>
<proteinExistence type="predicted"/>
<sequence>MDYNKPLDVLHMAEETVWVEKINAARLDGRICSWRSGFHPEKLPCRLDGGFFNGAYNVGQRIVFEDGTTWFFRLPRVSSISPKHADEKVAMEVEALLLIRENIRFPPFMLMDFIDGICLRNLFGYGDSGLLKEGILEADIKCVYRQMAQFMLQLFKIEFNQISSLPTPETKFPAPRRPLTWKGHEILGPGGVKAFGWCSEQPGI</sequence>
<gene>
    <name evidence="1" type="ORF">AAWM_00166</name>
</gene>
<name>A0A401KDI0_ASPAW</name>
<accession>A0A401KDI0</accession>
<evidence type="ECO:0000313" key="1">
    <source>
        <dbReference type="EMBL" id="GCB17281.1"/>
    </source>
</evidence>
<comment type="caution">
    <text evidence="1">The sequence shown here is derived from an EMBL/GenBank/DDBJ whole genome shotgun (WGS) entry which is preliminary data.</text>
</comment>
<dbReference type="AlphaFoldDB" id="A0A401KDI0"/>
<protein>
    <recommendedName>
        <fullName evidence="3">Aminoglycoside phosphotransferase domain-containing protein</fullName>
    </recommendedName>
</protein>
<dbReference type="EMBL" id="BDHI01000001">
    <property type="protein sequence ID" value="GCB17281.1"/>
    <property type="molecule type" value="Genomic_DNA"/>
</dbReference>